<evidence type="ECO:0000256" key="5">
    <source>
        <dbReference type="ARBA" id="ARBA00022692"/>
    </source>
</evidence>
<evidence type="ECO:0000256" key="7">
    <source>
        <dbReference type="ARBA" id="ARBA00023136"/>
    </source>
</evidence>
<name>A0A0A5I6E7_9BACI</name>
<feature type="transmembrane region" description="Helical" evidence="8">
    <location>
        <begin position="184"/>
        <end position="204"/>
    </location>
</feature>
<feature type="transmembrane region" description="Helical" evidence="8">
    <location>
        <begin position="335"/>
        <end position="358"/>
    </location>
</feature>
<evidence type="ECO:0000256" key="4">
    <source>
        <dbReference type="ARBA" id="ARBA00022544"/>
    </source>
</evidence>
<gene>
    <name evidence="9" type="ORF">N781_04500</name>
</gene>
<comment type="subcellular location">
    <subcellularLocation>
        <location evidence="1">Membrane</location>
        <topology evidence="1">Multi-pass membrane protein</topology>
    </subcellularLocation>
</comment>
<comment type="caution">
    <text evidence="9">The sequence shown here is derived from an EMBL/GenBank/DDBJ whole genome shotgun (WGS) entry which is preliminary data.</text>
</comment>
<keyword evidence="7 8" id="KW-0472">Membrane</keyword>
<feature type="transmembrane region" description="Helical" evidence="8">
    <location>
        <begin position="119"/>
        <end position="137"/>
    </location>
</feature>
<feature type="transmembrane region" description="Helical" evidence="8">
    <location>
        <begin position="44"/>
        <end position="63"/>
    </location>
</feature>
<feature type="transmembrane region" description="Helical" evidence="8">
    <location>
        <begin position="14"/>
        <end position="32"/>
    </location>
</feature>
<evidence type="ECO:0008006" key="11">
    <source>
        <dbReference type="Google" id="ProtNLM"/>
    </source>
</evidence>
<dbReference type="Proteomes" id="UP000030528">
    <property type="component" value="Unassembled WGS sequence"/>
</dbReference>
<dbReference type="Pfam" id="PF03845">
    <property type="entry name" value="Spore_permease"/>
    <property type="match status" value="1"/>
</dbReference>
<protein>
    <recommendedName>
        <fullName evidence="11">Spore germination protein (Amino acid permease)</fullName>
    </recommendedName>
</protein>
<dbReference type="PANTHER" id="PTHR34975">
    <property type="entry name" value="SPORE GERMINATION PROTEIN A2"/>
    <property type="match status" value="1"/>
</dbReference>
<comment type="similarity">
    <text evidence="2">Belongs to the amino acid-polyamine-organocation (APC) superfamily. Spore germination protein (SGP) (TC 2.A.3.9) family.</text>
</comment>
<dbReference type="AlphaFoldDB" id="A0A0A5I6E7"/>
<dbReference type="InterPro" id="IPR004761">
    <property type="entry name" value="Spore_GerAB"/>
</dbReference>
<reference evidence="9 10" key="1">
    <citation type="submission" date="2013-08" db="EMBL/GenBank/DDBJ databases">
        <authorList>
            <person name="Huang J."/>
            <person name="Wang G."/>
        </authorList>
    </citation>
    <scope>NUCLEOTIDE SEQUENCE [LARGE SCALE GENOMIC DNA]</scope>
    <source>
        <strain evidence="9 10">JSM 076056</strain>
    </source>
</reference>
<dbReference type="PANTHER" id="PTHR34975:SF2">
    <property type="entry name" value="SPORE GERMINATION PROTEIN A2"/>
    <property type="match status" value="1"/>
</dbReference>
<dbReference type="eggNOG" id="COG0531">
    <property type="taxonomic scope" value="Bacteria"/>
</dbReference>
<dbReference type="EMBL" id="AVPE01000010">
    <property type="protein sequence ID" value="KGX91402.1"/>
    <property type="molecule type" value="Genomic_DNA"/>
</dbReference>
<keyword evidence="5 8" id="KW-0812">Transmembrane</keyword>
<evidence type="ECO:0000313" key="10">
    <source>
        <dbReference type="Proteomes" id="UP000030528"/>
    </source>
</evidence>
<evidence type="ECO:0000256" key="2">
    <source>
        <dbReference type="ARBA" id="ARBA00007998"/>
    </source>
</evidence>
<dbReference type="Gene3D" id="1.20.1740.10">
    <property type="entry name" value="Amino acid/polyamine transporter I"/>
    <property type="match status" value="1"/>
</dbReference>
<evidence type="ECO:0000256" key="8">
    <source>
        <dbReference type="SAM" id="Phobius"/>
    </source>
</evidence>
<keyword evidence="6 8" id="KW-1133">Transmembrane helix</keyword>
<keyword evidence="10" id="KW-1185">Reference proteome</keyword>
<feature type="transmembrane region" description="Helical" evidence="8">
    <location>
        <begin position="305"/>
        <end position="323"/>
    </location>
</feature>
<dbReference type="OrthoDB" id="2446105at2"/>
<evidence type="ECO:0000256" key="6">
    <source>
        <dbReference type="ARBA" id="ARBA00022989"/>
    </source>
</evidence>
<evidence type="ECO:0000256" key="1">
    <source>
        <dbReference type="ARBA" id="ARBA00004141"/>
    </source>
</evidence>
<sequence length="367" mass="41354">MDESNQSVLSRRQLFFLIVQAQIGIGVLSLPYDLHETAKQDGWIALIIGGLIMQVLFVLYWWLAKRFPNDQFFQIIEKILGKVIGSFVKWLFIIYFSIVVALILLLFSRLINLWILTNTPPWVVSGIMLLICLYLAYEPIQVIARVCTFVSALLVLLLLTLVITVQDLKIVYLFPMFHEGIKPILIASTDAIISMLGFVVLFFAYPYTKGSHKSKLLTLSLANAFVVGFYLISVLIVYTFFSTDEIPLVSEPILFLLKAFELPFISRIDLFFISTWMVSVATSITVFIYMAGIGMKDALRKQSHGPFVVVAGAISFAISTFPRGEEGVILAFSDYVSILSYIFSVGTPVILLILSLILRKRDRSGMQ</sequence>
<feature type="transmembrane region" description="Helical" evidence="8">
    <location>
        <begin position="142"/>
        <end position="164"/>
    </location>
</feature>
<dbReference type="NCBIfam" id="TIGR00912">
    <property type="entry name" value="2A0309"/>
    <property type="match status" value="1"/>
</dbReference>
<dbReference type="GO" id="GO:0009847">
    <property type="term" value="P:spore germination"/>
    <property type="evidence" value="ECO:0007669"/>
    <property type="project" value="InterPro"/>
</dbReference>
<dbReference type="GO" id="GO:0016020">
    <property type="term" value="C:membrane"/>
    <property type="evidence" value="ECO:0007669"/>
    <property type="project" value="UniProtKB-SubCell"/>
</dbReference>
<accession>A0A0A5I6E7</accession>
<feature type="transmembrane region" description="Helical" evidence="8">
    <location>
        <begin position="83"/>
        <end position="107"/>
    </location>
</feature>
<dbReference type="STRING" id="1385510.GCA_000425205_02480"/>
<organism evidence="9 10">
    <name type="scientific">Pontibacillus halophilus JSM 076056 = DSM 19796</name>
    <dbReference type="NCBI Taxonomy" id="1385510"/>
    <lineage>
        <taxon>Bacteria</taxon>
        <taxon>Bacillati</taxon>
        <taxon>Bacillota</taxon>
        <taxon>Bacilli</taxon>
        <taxon>Bacillales</taxon>
        <taxon>Bacillaceae</taxon>
        <taxon>Pontibacillus</taxon>
    </lineage>
</organism>
<evidence type="ECO:0000313" key="9">
    <source>
        <dbReference type="EMBL" id="KGX91402.1"/>
    </source>
</evidence>
<proteinExistence type="inferred from homology"/>
<dbReference type="RefSeq" id="WP_026800814.1">
    <property type="nucleotide sequence ID" value="NZ_AULI01000010.1"/>
</dbReference>
<keyword evidence="4" id="KW-0309">Germination</keyword>
<keyword evidence="3" id="KW-0813">Transport</keyword>
<feature type="transmembrane region" description="Helical" evidence="8">
    <location>
        <begin position="270"/>
        <end position="293"/>
    </location>
</feature>
<feature type="transmembrane region" description="Helical" evidence="8">
    <location>
        <begin position="216"/>
        <end position="241"/>
    </location>
</feature>
<evidence type="ECO:0000256" key="3">
    <source>
        <dbReference type="ARBA" id="ARBA00022448"/>
    </source>
</evidence>